<dbReference type="InterPro" id="IPR013750">
    <property type="entry name" value="GHMP_kinase_C_dom"/>
</dbReference>
<evidence type="ECO:0000256" key="8">
    <source>
        <dbReference type="ARBA" id="ARBA00023229"/>
    </source>
</evidence>
<dbReference type="AlphaFoldDB" id="A0A143DBG7"/>
<feature type="active site" evidence="10">
    <location>
        <position position="144"/>
    </location>
</feature>
<evidence type="ECO:0000256" key="9">
    <source>
        <dbReference type="ARBA" id="ARBA00032554"/>
    </source>
</evidence>
<keyword evidence="8 10" id="KW-0414">Isoprene biosynthesis</keyword>
<comment type="catalytic activity">
    <reaction evidence="10">
        <text>4-CDP-2-C-methyl-D-erythritol + ATP = 4-CDP-2-C-methyl-D-erythritol 2-phosphate + ADP + H(+)</text>
        <dbReference type="Rhea" id="RHEA:18437"/>
        <dbReference type="ChEBI" id="CHEBI:15378"/>
        <dbReference type="ChEBI" id="CHEBI:30616"/>
        <dbReference type="ChEBI" id="CHEBI:57823"/>
        <dbReference type="ChEBI" id="CHEBI:57919"/>
        <dbReference type="ChEBI" id="CHEBI:456216"/>
        <dbReference type="EC" id="2.7.1.148"/>
    </reaction>
</comment>
<feature type="active site" evidence="10">
    <location>
        <position position="15"/>
    </location>
</feature>
<keyword evidence="14" id="KW-1185">Reference proteome</keyword>
<name>A0A143DBG7_9PROT</name>
<dbReference type="GO" id="GO:0005524">
    <property type="term" value="F:ATP binding"/>
    <property type="evidence" value="ECO:0007669"/>
    <property type="project" value="UniProtKB-UniRule"/>
</dbReference>
<keyword evidence="7 10" id="KW-0067">ATP-binding</keyword>
<dbReference type="PIRSF" id="PIRSF010376">
    <property type="entry name" value="IspE"/>
    <property type="match status" value="1"/>
</dbReference>
<dbReference type="Pfam" id="PF08544">
    <property type="entry name" value="GHMP_kinases_C"/>
    <property type="match status" value="1"/>
</dbReference>
<dbReference type="GO" id="GO:0016114">
    <property type="term" value="P:terpenoid biosynthetic process"/>
    <property type="evidence" value="ECO:0007669"/>
    <property type="project" value="UniProtKB-UniRule"/>
</dbReference>
<evidence type="ECO:0000256" key="4">
    <source>
        <dbReference type="ARBA" id="ARBA00022679"/>
    </source>
</evidence>
<dbReference type="EMBL" id="CP014525">
    <property type="protein sequence ID" value="AMW33860.1"/>
    <property type="molecule type" value="Genomic_DNA"/>
</dbReference>
<evidence type="ECO:0000313" key="13">
    <source>
        <dbReference type="EMBL" id="AMW33860.1"/>
    </source>
</evidence>
<dbReference type="InterPro" id="IPR014721">
    <property type="entry name" value="Ribsml_uS5_D2-typ_fold_subgr"/>
</dbReference>
<dbReference type="RefSeq" id="WP_066131866.1">
    <property type="nucleotide sequence ID" value="NZ_CP014525.1"/>
</dbReference>
<feature type="domain" description="GHMP kinase C-terminal" evidence="12">
    <location>
        <begin position="220"/>
        <end position="278"/>
    </location>
</feature>
<evidence type="ECO:0000256" key="5">
    <source>
        <dbReference type="ARBA" id="ARBA00022741"/>
    </source>
</evidence>
<dbReference type="InterPro" id="IPR006204">
    <property type="entry name" value="GHMP_kinase_N_dom"/>
</dbReference>
<evidence type="ECO:0000256" key="1">
    <source>
        <dbReference type="ARBA" id="ARBA00009684"/>
    </source>
</evidence>
<dbReference type="Gene3D" id="3.30.70.890">
    <property type="entry name" value="GHMP kinase, C-terminal domain"/>
    <property type="match status" value="1"/>
</dbReference>
<keyword evidence="4 10" id="KW-0808">Transferase</keyword>
<dbReference type="InterPro" id="IPR020568">
    <property type="entry name" value="Ribosomal_Su5_D2-typ_SF"/>
</dbReference>
<dbReference type="PANTHER" id="PTHR43527:SF2">
    <property type="entry name" value="4-DIPHOSPHOCYTIDYL-2-C-METHYL-D-ERYTHRITOL KINASE, CHLOROPLASTIC"/>
    <property type="match status" value="1"/>
</dbReference>
<evidence type="ECO:0000259" key="12">
    <source>
        <dbReference type="Pfam" id="PF08544"/>
    </source>
</evidence>
<dbReference type="NCBIfam" id="TIGR00154">
    <property type="entry name" value="ispE"/>
    <property type="match status" value="1"/>
</dbReference>
<dbReference type="Proteomes" id="UP000076066">
    <property type="component" value="Chromosome"/>
</dbReference>
<dbReference type="STRING" id="1549855.AY555_00270"/>
<evidence type="ECO:0000256" key="6">
    <source>
        <dbReference type="ARBA" id="ARBA00022777"/>
    </source>
</evidence>
<dbReference type="OrthoDB" id="9809438at2"/>
<evidence type="ECO:0000256" key="3">
    <source>
        <dbReference type="ARBA" id="ARBA00017473"/>
    </source>
</evidence>
<dbReference type="UniPathway" id="UPA00056">
    <property type="reaction ID" value="UER00094"/>
</dbReference>
<keyword evidence="6 10" id="KW-0418">Kinase</keyword>
<keyword evidence="5 10" id="KW-0547">Nucleotide-binding</keyword>
<feature type="domain" description="GHMP kinase N-terminal" evidence="11">
    <location>
        <begin position="74"/>
        <end position="151"/>
    </location>
</feature>
<accession>A0A143DBG7</accession>
<evidence type="ECO:0000256" key="2">
    <source>
        <dbReference type="ARBA" id="ARBA00012052"/>
    </source>
</evidence>
<dbReference type="HAMAP" id="MF_00061">
    <property type="entry name" value="IspE"/>
    <property type="match status" value="1"/>
</dbReference>
<sequence>MTTSEKTVCVAAPAKVNLTLHLTARRDDGYHILESLVVFAGILDRITLEPADTFSLVIEGPQAHNLDALNPVDNIALRAARRMAALAGRKDGVRVVLEKNIPVSAGIGGGSADAAAVLHGLIRLWSFYPTKAALHELALGLGADVPVCLQGRSTIMEGIGDILHEAPPLPGFWLVLANPGVEVSTPLVFRAHAGDFLPPIRLTDTPRSAEDMAVQLRKGRNDLTAAAISLEPVIGECLALLTALPSCLLARMSGSGATCWALFSTEYEARTAAKALRTAKPAWWVAAAPALHTVDPFGLADSPVSFTGI</sequence>
<dbReference type="GO" id="GO:0050515">
    <property type="term" value="F:4-(cytidine 5'-diphospho)-2-C-methyl-D-erythritol kinase activity"/>
    <property type="evidence" value="ECO:0007669"/>
    <property type="project" value="UniProtKB-UniRule"/>
</dbReference>
<organism evidence="13 14">
    <name type="scientific">Haematospirillum jordaniae</name>
    <dbReference type="NCBI Taxonomy" id="1549855"/>
    <lineage>
        <taxon>Bacteria</taxon>
        <taxon>Pseudomonadati</taxon>
        <taxon>Pseudomonadota</taxon>
        <taxon>Alphaproteobacteria</taxon>
        <taxon>Rhodospirillales</taxon>
        <taxon>Novispirillaceae</taxon>
        <taxon>Haematospirillum</taxon>
    </lineage>
</organism>
<dbReference type="NCBIfam" id="NF011202">
    <property type="entry name" value="PRK14608.1"/>
    <property type="match status" value="1"/>
</dbReference>
<dbReference type="PANTHER" id="PTHR43527">
    <property type="entry name" value="4-DIPHOSPHOCYTIDYL-2-C-METHYL-D-ERYTHRITOL KINASE, CHLOROPLASTIC"/>
    <property type="match status" value="1"/>
</dbReference>
<dbReference type="KEGG" id="hjo:AY555_00270"/>
<dbReference type="SUPFAM" id="SSF54211">
    <property type="entry name" value="Ribosomal protein S5 domain 2-like"/>
    <property type="match status" value="1"/>
</dbReference>
<dbReference type="GeneID" id="53315598"/>
<evidence type="ECO:0000259" key="11">
    <source>
        <dbReference type="Pfam" id="PF00288"/>
    </source>
</evidence>
<comment type="pathway">
    <text evidence="10">Isoprenoid biosynthesis; isopentenyl diphosphate biosynthesis via DXP pathway; isopentenyl diphosphate from 1-deoxy-D-xylulose 5-phosphate: step 3/6.</text>
</comment>
<comment type="similarity">
    <text evidence="1 10">Belongs to the GHMP kinase family. IspE subfamily.</text>
</comment>
<dbReference type="EC" id="2.7.1.148" evidence="2 10"/>
<evidence type="ECO:0000256" key="10">
    <source>
        <dbReference type="HAMAP-Rule" id="MF_00061"/>
    </source>
</evidence>
<dbReference type="GO" id="GO:0019288">
    <property type="term" value="P:isopentenyl diphosphate biosynthetic process, methylerythritol 4-phosphate pathway"/>
    <property type="evidence" value="ECO:0007669"/>
    <property type="project" value="UniProtKB-UniRule"/>
</dbReference>
<dbReference type="Gene3D" id="3.30.230.10">
    <property type="match status" value="1"/>
</dbReference>
<dbReference type="Pfam" id="PF00288">
    <property type="entry name" value="GHMP_kinases_N"/>
    <property type="match status" value="1"/>
</dbReference>
<feature type="binding site" evidence="10">
    <location>
        <begin position="102"/>
        <end position="112"/>
    </location>
    <ligand>
        <name>ATP</name>
        <dbReference type="ChEBI" id="CHEBI:30616"/>
    </ligand>
</feature>
<reference evidence="13 14" key="1">
    <citation type="submission" date="2016-02" db="EMBL/GenBank/DDBJ databases">
        <title>Complete Genome of H5569, the type strain of the newly described species Haematospirillium jordaniae.</title>
        <authorList>
            <person name="Nicholson A.C."/>
            <person name="Humrighouse B.W."/>
            <person name="Loparov V."/>
            <person name="McQuiston J.R."/>
        </authorList>
    </citation>
    <scope>NUCLEOTIDE SEQUENCE [LARGE SCALE GENOMIC DNA]</scope>
    <source>
        <strain evidence="13 14">H5569</strain>
    </source>
</reference>
<dbReference type="InterPro" id="IPR036554">
    <property type="entry name" value="GHMP_kinase_C_sf"/>
</dbReference>
<dbReference type="InterPro" id="IPR004424">
    <property type="entry name" value="IspE"/>
</dbReference>
<protein>
    <recommendedName>
        <fullName evidence="3 10">4-diphosphocytidyl-2-C-methyl-D-erythritol kinase</fullName>
        <shortName evidence="10">CMK</shortName>
        <ecNumber evidence="2 10">2.7.1.148</ecNumber>
    </recommendedName>
    <alternativeName>
        <fullName evidence="9 10">4-(cytidine-5'-diphospho)-2-C-methyl-D-erythritol kinase</fullName>
    </alternativeName>
</protein>
<dbReference type="SUPFAM" id="SSF55060">
    <property type="entry name" value="GHMP Kinase, C-terminal domain"/>
    <property type="match status" value="1"/>
</dbReference>
<gene>
    <name evidence="10" type="primary">ispE</name>
    <name evidence="13" type="ORF">AY555_00270</name>
</gene>
<evidence type="ECO:0000313" key="14">
    <source>
        <dbReference type="Proteomes" id="UP000076066"/>
    </source>
</evidence>
<proteinExistence type="inferred from homology"/>
<comment type="function">
    <text evidence="10">Catalyzes the phosphorylation of the position 2 hydroxy group of 4-diphosphocytidyl-2C-methyl-D-erythritol.</text>
</comment>
<evidence type="ECO:0000256" key="7">
    <source>
        <dbReference type="ARBA" id="ARBA00022840"/>
    </source>
</evidence>